<feature type="region of interest" description="Disordered" evidence="1">
    <location>
        <begin position="430"/>
        <end position="460"/>
    </location>
</feature>
<feature type="compositionally biased region" description="Low complexity" evidence="1">
    <location>
        <begin position="433"/>
        <end position="446"/>
    </location>
</feature>
<keyword evidence="3" id="KW-1185">Reference proteome</keyword>
<dbReference type="AlphaFoldDB" id="A0A6A6AGM4"/>
<protein>
    <submittedName>
        <fullName evidence="2">Uncharacterized protein</fullName>
    </submittedName>
</protein>
<evidence type="ECO:0000313" key="2">
    <source>
        <dbReference type="EMBL" id="KAF2130275.1"/>
    </source>
</evidence>
<dbReference type="RefSeq" id="XP_033524662.1">
    <property type="nucleotide sequence ID" value="XM_033666620.1"/>
</dbReference>
<feature type="region of interest" description="Disordered" evidence="1">
    <location>
        <begin position="365"/>
        <end position="389"/>
    </location>
</feature>
<dbReference type="OrthoDB" id="3796874at2759"/>
<name>A0A6A6AGM4_9PLEO</name>
<sequence length="460" mass="51641">MTRLTAFGITSTPGPRHVLVQPTAGEALSRPGLDTVLEAVLRKSAADADQKAALRASVETAQTSLTFLSREHAMDKELAEFLTSTGKQRFRYPPVPTRERDPKTWAAADPAIDENWDDAVRNDPILSSVPSGFLTDKSLLVKPVGCFDSPLLVSQFLHIDVYPRRLDRKKICLPGKDWDVLGYVPKENRSYWEAWAADMITKSKARIVLIAGRSTLEMYRRYILSNHIDVEEVFCAGTSLDKPVAFREFKNKDGYRLVLCSLHLEGFWRRKASPCHLRATIHSVDHTGRGGGLEAWLGYHPELPKDEIMALRGSVRVTHRKAPEFWKRAEIVAQYGPWALTYQLLAESAAARHRQKQATYWNHPTEGKARRDRRNQLARDNRDKAKKIGDDPVKYEAQLKTRRGIIRANRIAKKLQVDSALHGSMGTFLVPLSTSSAPTDSTSTATRSGMTTRPMSDKTG</sequence>
<accession>A0A6A6AGM4</accession>
<organism evidence="2 3">
    <name type="scientific">Dothidotthia symphoricarpi CBS 119687</name>
    <dbReference type="NCBI Taxonomy" id="1392245"/>
    <lineage>
        <taxon>Eukaryota</taxon>
        <taxon>Fungi</taxon>
        <taxon>Dikarya</taxon>
        <taxon>Ascomycota</taxon>
        <taxon>Pezizomycotina</taxon>
        <taxon>Dothideomycetes</taxon>
        <taxon>Pleosporomycetidae</taxon>
        <taxon>Pleosporales</taxon>
        <taxon>Dothidotthiaceae</taxon>
        <taxon>Dothidotthia</taxon>
    </lineage>
</organism>
<evidence type="ECO:0000256" key="1">
    <source>
        <dbReference type="SAM" id="MobiDB-lite"/>
    </source>
</evidence>
<evidence type="ECO:0000313" key="3">
    <source>
        <dbReference type="Proteomes" id="UP000799771"/>
    </source>
</evidence>
<dbReference type="EMBL" id="ML977504">
    <property type="protein sequence ID" value="KAF2130275.1"/>
    <property type="molecule type" value="Genomic_DNA"/>
</dbReference>
<proteinExistence type="predicted"/>
<dbReference type="GeneID" id="54407052"/>
<dbReference type="Proteomes" id="UP000799771">
    <property type="component" value="Unassembled WGS sequence"/>
</dbReference>
<gene>
    <name evidence="2" type="ORF">P153DRAFT_356070</name>
</gene>
<reference evidence="2" key="1">
    <citation type="journal article" date="2020" name="Stud. Mycol.">
        <title>101 Dothideomycetes genomes: a test case for predicting lifestyles and emergence of pathogens.</title>
        <authorList>
            <person name="Haridas S."/>
            <person name="Albert R."/>
            <person name="Binder M."/>
            <person name="Bloem J."/>
            <person name="Labutti K."/>
            <person name="Salamov A."/>
            <person name="Andreopoulos B."/>
            <person name="Baker S."/>
            <person name="Barry K."/>
            <person name="Bills G."/>
            <person name="Bluhm B."/>
            <person name="Cannon C."/>
            <person name="Castanera R."/>
            <person name="Culley D."/>
            <person name="Daum C."/>
            <person name="Ezra D."/>
            <person name="Gonzalez J."/>
            <person name="Henrissat B."/>
            <person name="Kuo A."/>
            <person name="Liang C."/>
            <person name="Lipzen A."/>
            <person name="Lutzoni F."/>
            <person name="Magnuson J."/>
            <person name="Mondo S."/>
            <person name="Nolan M."/>
            <person name="Ohm R."/>
            <person name="Pangilinan J."/>
            <person name="Park H.-J."/>
            <person name="Ramirez L."/>
            <person name="Alfaro M."/>
            <person name="Sun H."/>
            <person name="Tritt A."/>
            <person name="Yoshinaga Y."/>
            <person name="Zwiers L.-H."/>
            <person name="Turgeon B."/>
            <person name="Goodwin S."/>
            <person name="Spatafora J."/>
            <person name="Crous P."/>
            <person name="Grigoriev I."/>
        </authorList>
    </citation>
    <scope>NUCLEOTIDE SEQUENCE</scope>
    <source>
        <strain evidence="2">CBS 119687</strain>
    </source>
</reference>